<evidence type="ECO:0000259" key="2">
    <source>
        <dbReference type="Pfam" id="PF13439"/>
    </source>
</evidence>
<dbReference type="SUPFAM" id="SSF53756">
    <property type="entry name" value="UDP-Glycosyltransferase/glycogen phosphorylase"/>
    <property type="match status" value="1"/>
</dbReference>
<keyword evidence="3" id="KW-0808">Transferase</keyword>
<evidence type="ECO:0000313" key="4">
    <source>
        <dbReference type="Proteomes" id="UP001595279"/>
    </source>
</evidence>
<dbReference type="PANTHER" id="PTHR12526">
    <property type="entry name" value="GLYCOSYLTRANSFERASE"/>
    <property type="match status" value="1"/>
</dbReference>
<dbReference type="InterPro" id="IPR028098">
    <property type="entry name" value="Glyco_trans_4-like_N"/>
</dbReference>
<dbReference type="Pfam" id="PF00534">
    <property type="entry name" value="Glycos_transf_1"/>
    <property type="match status" value="1"/>
</dbReference>
<protein>
    <submittedName>
        <fullName evidence="3">Glycosyltransferase</fullName>
        <ecNumber evidence="3">2.4.-.-</ecNumber>
    </submittedName>
</protein>
<accession>A0ABV7CTL2</accession>
<evidence type="ECO:0000259" key="1">
    <source>
        <dbReference type="Pfam" id="PF00534"/>
    </source>
</evidence>
<proteinExistence type="predicted"/>
<dbReference type="PANTHER" id="PTHR12526:SF637">
    <property type="entry name" value="GLYCOSYLTRANSFERASE EPSF-RELATED"/>
    <property type="match status" value="1"/>
</dbReference>
<organism evidence="3 4">
    <name type="scientific">Virgibacillus xinjiangensis</name>
    <dbReference type="NCBI Taxonomy" id="393090"/>
    <lineage>
        <taxon>Bacteria</taxon>
        <taxon>Bacillati</taxon>
        <taxon>Bacillota</taxon>
        <taxon>Bacilli</taxon>
        <taxon>Bacillales</taxon>
        <taxon>Bacillaceae</taxon>
        <taxon>Virgibacillus</taxon>
    </lineage>
</organism>
<keyword evidence="3" id="KW-0328">Glycosyltransferase</keyword>
<keyword evidence="4" id="KW-1185">Reference proteome</keyword>
<feature type="domain" description="Glycosyl transferase family 1" evidence="1">
    <location>
        <begin position="190"/>
        <end position="345"/>
    </location>
</feature>
<evidence type="ECO:0000313" key="3">
    <source>
        <dbReference type="EMBL" id="MFC3039725.1"/>
    </source>
</evidence>
<dbReference type="EMBL" id="JBHRSA010000022">
    <property type="protein sequence ID" value="MFC3039725.1"/>
    <property type="molecule type" value="Genomic_DNA"/>
</dbReference>
<reference evidence="4" key="1">
    <citation type="journal article" date="2019" name="Int. J. Syst. Evol. Microbiol.">
        <title>The Global Catalogue of Microorganisms (GCM) 10K type strain sequencing project: providing services to taxonomists for standard genome sequencing and annotation.</title>
        <authorList>
            <consortium name="The Broad Institute Genomics Platform"/>
            <consortium name="The Broad Institute Genome Sequencing Center for Infectious Disease"/>
            <person name="Wu L."/>
            <person name="Ma J."/>
        </authorList>
    </citation>
    <scope>NUCLEOTIDE SEQUENCE [LARGE SCALE GENOMIC DNA]</scope>
    <source>
        <strain evidence="4">KCTC 13128</strain>
    </source>
</reference>
<dbReference type="RefSeq" id="WP_390269728.1">
    <property type="nucleotide sequence ID" value="NZ_JBHRSA010000022.1"/>
</dbReference>
<comment type="caution">
    <text evidence="3">The sequence shown here is derived from an EMBL/GenBank/DDBJ whole genome shotgun (WGS) entry which is preliminary data.</text>
</comment>
<dbReference type="CDD" id="cd03811">
    <property type="entry name" value="GT4_GT28_WabH-like"/>
    <property type="match status" value="1"/>
</dbReference>
<dbReference type="Pfam" id="PF13439">
    <property type="entry name" value="Glyco_transf_4"/>
    <property type="match status" value="1"/>
</dbReference>
<gene>
    <name evidence="3" type="ORF">ACFOGI_05630</name>
</gene>
<dbReference type="Proteomes" id="UP001595279">
    <property type="component" value="Unassembled WGS sequence"/>
</dbReference>
<sequence length="376" mass="42734">MMKKKKILFFIYQMGAGGAARTLLNIVNKMDRDRFTPILVTLDYNGSYESYLEPDVKFIKLETKRLRSAIVPLSKVIRREEADIVFSTIPNYNTIAILGTMLSQSGAKNVVREAAFLGGTPAADFKLKLYGLLYRRASRVIALSHGVKENIVKRYKVKPGKIDVIYNPVDVETIQDLMKTENMRPEHQQIFQKEDKVLITAGRLVEDKDHHTLIRAFANLNKRLFNTRLAILGEGELEQELKQLAADLGVGDRVHFLGFQENPYVYFHHADLFVLSSKREGFGHVLAEALATGTPVVSTKSRPGAIEVLDHGEYGEMCEVGNERQLEEKMLKLLSMDQENLRQIATKGIERANEFHAEKIAKEYEEMFVKTSNRTK</sequence>
<dbReference type="GO" id="GO:0016757">
    <property type="term" value="F:glycosyltransferase activity"/>
    <property type="evidence" value="ECO:0007669"/>
    <property type="project" value="UniProtKB-KW"/>
</dbReference>
<dbReference type="EC" id="2.4.-.-" evidence="3"/>
<name>A0ABV7CTL2_9BACI</name>
<dbReference type="InterPro" id="IPR001296">
    <property type="entry name" value="Glyco_trans_1"/>
</dbReference>
<feature type="domain" description="Glycosyltransferase subfamily 4-like N-terminal" evidence="2">
    <location>
        <begin position="17"/>
        <end position="172"/>
    </location>
</feature>
<dbReference type="Gene3D" id="3.40.50.2000">
    <property type="entry name" value="Glycogen Phosphorylase B"/>
    <property type="match status" value="2"/>
</dbReference>